<dbReference type="EMBL" id="VJVZ01000008">
    <property type="protein sequence ID" value="TRW23611.1"/>
    <property type="molecule type" value="Genomic_DNA"/>
</dbReference>
<gene>
    <name evidence="1" type="ORF">FMM05_13195</name>
</gene>
<reference evidence="1 2" key="1">
    <citation type="submission" date="2019-07" db="EMBL/GenBank/DDBJ databases">
        <title>Flavobacterium sp. nov., isolated from glacier ice.</title>
        <authorList>
            <person name="Liu Q."/>
            <person name="Xin Y.-H."/>
        </authorList>
    </citation>
    <scope>NUCLEOTIDE SEQUENCE [LARGE SCALE GENOMIC DNA]</scope>
    <source>
        <strain evidence="1 2">ZT4R6</strain>
    </source>
</reference>
<evidence type="ECO:0000313" key="1">
    <source>
        <dbReference type="EMBL" id="TRW23611.1"/>
    </source>
</evidence>
<dbReference type="Proteomes" id="UP000320643">
    <property type="component" value="Unassembled WGS sequence"/>
</dbReference>
<evidence type="ECO:0008006" key="3">
    <source>
        <dbReference type="Google" id="ProtNLM"/>
    </source>
</evidence>
<proteinExistence type="predicted"/>
<comment type="caution">
    <text evidence="1">The sequence shown here is derived from an EMBL/GenBank/DDBJ whole genome shotgun (WGS) entry which is preliminary data.</text>
</comment>
<keyword evidence="2" id="KW-1185">Reference proteome</keyword>
<sequence length="462" mass="53068">MKDFQMEIAIIKKIEELSSEQVSLPLLEGQAYITKINREFELSFEGIFRNPEKGLMDMVLKGKSYKITSHDFDSSLQNLFRNLPAKHTFSINGMYKGNIMDKSKFRMFFFDTSNGNRPFYLKLESPKHDGVIPWAFHSVRINTGKAIYDIVQHEQDSISYIVIENLTPVDFENFQKDSYAIQKGIGFLTGYMPGGEHYIFSDTDFQYNRLARVSLKSIYYPVTSNPSPFSYEFSNSEKEEMKSFKDLLIKIPSSVISTFVTQIRDNEDLSVAILFLIEVSHLKSIVSMPGVFSVILESLANIIINPSQMRSNLITDKKLAQKIVSELNTVLDKYTSRIHPDAVIKIRRRIAVLNSPIKTQKITNAMKLREPFDQLGIPLSPSDEKAIDYRNYLLHGNILMNDGSERSSEEIDDHMFYISSKLYTLISKLLLKNCGFSGYVINHAKFRNGKNIQDESDYFELI</sequence>
<protein>
    <recommendedName>
        <fullName evidence="3">ApeA N-terminal domain-containing protein</fullName>
    </recommendedName>
</protein>
<evidence type="ECO:0000313" key="2">
    <source>
        <dbReference type="Proteomes" id="UP000320643"/>
    </source>
</evidence>
<dbReference type="AlphaFoldDB" id="A0A552UZH3"/>
<accession>A0A552UZH3</accession>
<organism evidence="1 2">
    <name type="scientific">Flavobacterium zepuense</name>
    <dbReference type="NCBI Taxonomy" id="2593302"/>
    <lineage>
        <taxon>Bacteria</taxon>
        <taxon>Pseudomonadati</taxon>
        <taxon>Bacteroidota</taxon>
        <taxon>Flavobacteriia</taxon>
        <taxon>Flavobacteriales</taxon>
        <taxon>Flavobacteriaceae</taxon>
        <taxon>Flavobacterium</taxon>
    </lineage>
</organism>
<name>A0A552UZH3_9FLAO</name>